<evidence type="ECO:0000256" key="7">
    <source>
        <dbReference type="ARBA" id="ARBA00023136"/>
    </source>
</evidence>
<protein>
    <submittedName>
        <fullName evidence="9">Prenyltransferase</fullName>
    </submittedName>
</protein>
<evidence type="ECO:0000313" key="10">
    <source>
        <dbReference type="Proteomes" id="UP000442244"/>
    </source>
</evidence>
<dbReference type="EMBL" id="SDGY01000002">
    <property type="protein sequence ID" value="TYC46551.1"/>
    <property type="molecule type" value="Genomic_DNA"/>
</dbReference>
<keyword evidence="6 8" id="KW-1133">Transmembrane helix</keyword>
<evidence type="ECO:0000256" key="1">
    <source>
        <dbReference type="ARBA" id="ARBA00004141"/>
    </source>
</evidence>
<dbReference type="AlphaFoldDB" id="A0A652NEC6"/>
<dbReference type="RefSeq" id="WP_148605973.1">
    <property type="nucleotide sequence ID" value="NZ_SDGY01000002.1"/>
</dbReference>
<dbReference type="InterPro" id="IPR044878">
    <property type="entry name" value="UbiA_sf"/>
</dbReference>
<evidence type="ECO:0000256" key="6">
    <source>
        <dbReference type="ARBA" id="ARBA00022989"/>
    </source>
</evidence>
<feature type="transmembrane region" description="Helical" evidence="8">
    <location>
        <begin position="245"/>
        <end position="262"/>
    </location>
</feature>
<accession>A0A652NEC6</accession>
<feature type="transmembrane region" description="Helical" evidence="8">
    <location>
        <begin position="139"/>
        <end position="159"/>
    </location>
</feature>
<feature type="transmembrane region" description="Helical" evidence="8">
    <location>
        <begin position="87"/>
        <end position="105"/>
    </location>
</feature>
<comment type="pathway">
    <text evidence="2">Quinol/quinone metabolism; menaquinone biosynthesis.</text>
</comment>
<dbReference type="PANTHER" id="PTHR13929:SF0">
    <property type="entry name" value="UBIA PRENYLTRANSFERASE DOMAIN-CONTAINING PROTEIN 1"/>
    <property type="match status" value="1"/>
</dbReference>
<evidence type="ECO:0000256" key="8">
    <source>
        <dbReference type="SAM" id="Phobius"/>
    </source>
</evidence>
<dbReference type="InterPro" id="IPR000537">
    <property type="entry name" value="UbiA_prenyltransferase"/>
</dbReference>
<feature type="transmembrane region" description="Helical" evidence="8">
    <location>
        <begin position="171"/>
        <end position="194"/>
    </location>
</feature>
<dbReference type="InterPro" id="IPR026046">
    <property type="entry name" value="UBIAD1"/>
</dbReference>
<feature type="transmembrane region" description="Helical" evidence="8">
    <location>
        <begin position="219"/>
        <end position="239"/>
    </location>
</feature>
<keyword evidence="7 8" id="KW-0472">Membrane</keyword>
<dbReference type="GO" id="GO:0004659">
    <property type="term" value="F:prenyltransferase activity"/>
    <property type="evidence" value="ECO:0007669"/>
    <property type="project" value="InterPro"/>
</dbReference>
<proteinExistence type="predicted"/>
<evidence type="ECO:0000256" key="2">
    <source>
        <dbReference type="ARBA" id="ARBA00004863"/>
    </source>
</evidence>
<keyword evidence="3" id="KW-0474">Menaquinone biosynthesis</keyword>
<dbReference type="PIRSF" id="PIRSF005355">
    <property type="entry name" value="UBIAD1"/>
    <property type="match status" value="1"/>
</dbReference>
<sequence>MTFKQFLDLVEIRVVVPSVAPLLVALAYSQWQYNRINWINALLLIIATVAIHLAVNTFNRYEDDKRQKENKFLRDYSDNEIITDKQVLHVAEVLAVIAIIAGISVAIRTSYITWIIGIVSFLIGYFYSAGPKPITNTPFGEIVSGITMGYFIFVAQVYVNTSLLPNTNVLFQWFIVSLPLTFFIAEIMLANNIADYDEDQENKRHTLVHYTGLENAKKIYILAIILSFVEIIIVTLVGWLPLTSFALIILLPIVLSNAHKFVNYPDKKTTFILAIKNLLIVFLGMMITIFVGIFL</sequence>
<organism evidence="9 10">
    <name type="scientific">Leuconostoc litchii</name>
    <dbReference type="NCBI Taxonomy" id="1981069"/>
    <lineage>
        <taxon>Bacteria</taxon>
        <taxon>Bacillati</taxon>
        <taxon>Bacillota</taxon>
        <taxon>Bacilli</taxon>
        <taxon>Lactobacillales</taxon>
        <taxon>Lactobacillaceae</taxon>
        <taxon>Leuconostoc</taxon>
    </lineage>
</organism>
<dbReference type="UniPathway" id="UPA00079"/>
<dbReference type="PANTHER" id="PTHR13929">
    <property type="entry name" value="1,4-DIHYDROXY-2-NAPHTHOATE OCTAPRENYLTRANSFERASE"/>
    <property type="match status" value="1"/>
</dbReference>
<feature type="transmembrane region" description="Helical" evidence="8">
    <location>
        <begin position="111"/>
        <end position="127"/>
    </location>
</feature>
<dbReference type="OrthoDB" id="9767568at2"/>
<comment type="subcellular location">
    <subcellularLocation>
        <location evidence="1">Membrane</location>
        <topology evidence="1">Multi-pass membrane protein</topology>
    </subcellularLocation>
</comment>
<keyword evidence="5 8" id="KW-0812">Transmembrane</keyword>
<dbReference type="Pfam" id="PF01040">
    <property type="entry name" value="UbiA"/>
    <property type="match status" value="1"/>
</dbReference>
<keyword evidence="4 9" id="KW-0808">Transferase</keyword>
<feature type="transmembrane region" description="Helical" evidence="8">
    <location>
        <begin position="274"/>
        <end position="294"/>
    </location>
</feature>
<evidence type="ECO:0000256" key="3">
    <source>
        <dbReference type="ARBA" id="ARBA00022428"/>
    </source>
</evidence>
<name>A0A652NEC6_9LACO</name>
<evidence type="ECO:0000256" key="5">
    <source>
        <dbReference type="ARBA" id="ARBA00022692"/>
    </source>
</evidence>
<reference evidence="9 10" key="1">
    <citation type="submission" date="2019-01" db="EMBL/GenBank/DDBJ databases">
        <title>Leuconostoc litchii sp. nov., a novel lactic acid bacterium isolated from lychee.</title>
        <authorList>
            <person name="Wang L.-T."/>
        </authorList>
    </citation>
    <scope>NUCLEOTIDE SEQUENCE [LARGE SCALE GENOMIC DNA]</scope>
    <source>
        <strain evidence="9 10">MB7</strain>
    </source>
</reference>
<dbReference type="GO" id="GO:0009234">
    <property type="term" value="P:menaquinone biosynthetic process"/>
    <property type="evidence" value="ECO:0007669"/>
    <property type="project" value="UniProtKB-UniPathway"/>
</dbReference>
<dbReference type="Gene3D" id="1.10.357.140">
    <property type="entry name" value="UbiA prenyltransferase"/>
    <property type="match status" value="1"/>
</dbReference>
<dbReference type="GO" id="GO:0016020">
    <property type="term" value="C:membrane"/>
    <property type="evidence" value="ECO:0007669"/>
    <property type="project" value="UniProtKB-SubCell"/>
</dbReference>
<dbReference type="CDD" id="cd13962">
    <property type="entry name" value="PT_UbiA_UBIAD1"/>
    <property type="match status" value="1"/>
</dbReference>
<comment type="caution">
    <text evidence="9">The sequence shown here is derived from an EMBL/GenBank/DDBJ whole genome shotgun (WGS) entry which is preliminary data.</text>
</comment>
<dbReference type="Proteomes" id="UP000442244">
    <property type="component" value="Unassembled WGS sequence"/>
</dbReference>
<dbReference type="GO" id="GO:0042371">
    <property type="term" value="P:vitamin K biosynthetic process"/>
    <property type="evidence" value="ECO:0007669"/>
    <property type="project" value="TreeGrafter"/>
</dbReference>
<gene>
    <name evidence="9" type="ORF">ESZ47_06430</name>
</gene>
<feature type="transmembrane region" description="Helical" evidence="8">
    <location>
        <begin position="12"/>
        <end position="31"/>
    </location>
</feature>
<evidence type="ECO:0000256" key="4">
    <source>
        <dbReference type="ARBA" id="ARBA00022679"/>
    </source>
</evidence>
<evidence type="ECO:0000313" key="9">
    <source>
        <dbReference type="EMBL" id="TYC46551.1"/>
    </source>
</evidence>
<feature type="transmembrane region" description="Helical" evidence="8">
    <location>
        <begin position="37"/>
        <end position="58"/>
    </location>
</feature>
<keyword evidence="10" id="KW-1185">Reference proteome</keyword>